<name>A0A1G6NYW7_9PSEU</name>
<dbReference type="EMBL" id="FMZE01000003">
    <property type="protein sequence ID" value="SDC72841.1"/>
    <property type="molecule type" value="Genomic_DNA"/>
</dbReference>
<dbReference type="Proteomes" id="UP000199494">
    <property type="component" value="Unassembled WGS sequence"/>
</dbReference>
<organism evidence="1 2">
    <name type="scientific">Prauserella marina</name>
    <dbReference type="NCBI Taxonomy" id="530584"/>
    <lineage>
        <taxon>Bacteria</taxon>
        <taxon>Bacillati</taxon>
        <taxon>Actinomycetota</taxon>
        <taxon>Actinomycetes</taxon>
        <taxon>Pseudonocardiales</taxon>
        <taxon>Pseudonocardiaceae</taxon>
        <taxon>Prauserella</taxon>
    </lineage>
</organism>
<evidence type="ECO:0000313" key="2">
    <source>
        <dbReference type="Proteomes" id="UP000199494"/>
    </source>
</evidence>
<protein>
    <submittedName>
        <fullName evidence="1">Uncharacterized protein</fullName>
    </submittedName>
</protein>
<gene>
    <name evidence="1" type="ORF">SAMN05421630_103380</name>
</gene>
<evidence type="ECO:0000313" key="1">
    <source>
        <dbReference type="EMBL" id="SDC72841.1"/>
    </source>
</evidence>
<keyword evidence="2" id="KW-1185">Reference proteome</keyword>
<sequence>MTKSSPGEPVAQPVERARPAEARGNNRASRIGFGAILAVAVVITLLGVTLVFAALRNDQAISAHLGTANAQVDQVLFDRTIIRFETPDGVAHSPENGVLYPGGLSAGQLIRIEYDTTDPELAKVAGRTWLLTLLPVGSTVLIMWLIAGPLLWWLRSKLRAERRASPVAAEAEAPTP</sequence>
<dbReference type="AlphaFoldDB" id="A0A1G6NYW7"/>
<dbReference type="STRING" id="530584.SAMN05421630_103380"/>
<accession>A0A1G6NYW7</accession>
<proteinExistence type="predicted"/>
<reference evidence="1 2" key="1">
    <citation type="submission" date="2016-10" db="EMBL/GenBank/DDBJ databases">
        <authorList>
            <person name="de Groot N.N."/>
        </authorList>
    </citation>
    <scope>NUCLEOTIDE SEQUENCE [LARGE SCALE GENOMIC DNA]</scope>
    <source>
        <strain evidence="1 2">CGMCC 4.5506</strain>
    </source>
</reference>